<dbReference type="CDD" id="cd24032">
    <property type="entry name" value="ASKHA_NBD_TsaB"/>
    <property type="match status" value="1"/>
</dbReference>
<dbReference type="EMBL" id="CP013655">
    <property type="protein sequence ID" value="ALS38300.1"/>
    <property type="molecule type" value="Genomic_DNA"/>
</dbReference>
<dbReference type="InterPro" id="IPR043129">
    <property type="entry name" value="ATPase_NBD"/>
</dbReference>
<dbReference type="GO" id="GO:0005829">
    <property type="term" value="C:cytosol"/>
    <property type="evidence" value="ECO:0007669"/>
    <property type="project" value="TreeGrafter"/>
</dbReference>
<proteinExistence type="predicted"/>
<keyword evidence="3" id="KW-1185">Reference proteome</keyword>
<dbReference type="PANTHER" id="PTHR11735:SF11">
    <property type="entry name" value="TRNA THREONYLCARBAMOYLADENOSINE BIOSYNTHESIS PROTEIN TSAB"/>
    <property type="match status" value="1"/>
</dbReference>
<feature type="domain" description="Gcp-like" evidence="1">
    <location>
        <begin position="31"/>
        <end position="224"/>
    </location>
</feature>
<dbReference type="SUPFAM" id="SSF53067">
    <property type="entry name" value="Actin-like ATPase domain"/>
    <property type="match status" value="2"/>
</dbReference>
<dbReference type="Proteomes" id="UP000067523">
    <property type="component" value="Chromosome"/>
</dbReference>
<dbReference type="GO" id="GO:0002949">
    <property type="term" value="P:tRNA threonylcarbamoyladenosine modification"/>
    <property type="evidence" value="ECO:0007669"/>
    <property type="project" value="InterPro"/>
</dbReference>
<dbReference type="InterPro" id="IPR000905">
    <property type="entry name" value="Gcp-like_dom"/>
</dbReference>
<evidence type="ECO:0000259" key="1">
    <source>
        <dbReference type="Pfam" id="PF00814"/>
    </source>
</evidence>
<dbReference type="Gene3D" id="3.30.420.40">
    <property type="match status" value="2"/>
</dbReference>
<dbReference type="InterPro" id="IPR022496">
    <property type="entry name" value="T6A_TsaB"/>
</dbReference>
<dbReference type="NCBIfam" id="TIGR03725">
    <property type="entry name" value="T6A_YeaZ"/>
    <property type="match status" value="1"/>
</dbReference>
<reference evidence="3" key="1">
    <citation type="submission" date="2015-12" db="EMBL/GenBank/DDBJ databases">
        <authorList>
            <person name="Lauer A."/>
            <person name="Humrighouse B."/>
            <person name="Loparev V."/>
            <person name="Shewmaker P.L."/>
            <person name="Whitney A.M."/>
            <person name="McLaughlin R.W."/>
        </authorList>
    </citation>
    <scope>NUCLEOTIDE SEQUENCE [LARGE SCALE GENOMIC DNA]</scope>
    <source>
        <strain evidence="3">LMG 26678</strain>
    </source>
</reference>
<dbReference type="PANTHER" id="PTHR11735">
    <property type="entry name" value="TRNA N6-ADENOSINE THREONYLCARBAMOYLTRANSFERASE"/>
    <property type="match status" value="1"/>
</dbReference>
<sequence length="239" mass="26787">MRILAIDTSNQTLTVAVCEEKKIIGQYTITVKRNHSLTLMPAITRLMEDVGLKPSAIDRIVVAQGPGSYTGLRIGVTTAKTLAYTLKKELVGISSLKALAANCVQSKALIIPVFDARRNNVYTGAYQFVNGVLKTIIPDQHIGIDMWLDRLKEFDHVYFVGEDAENFRIQIESVLPEAEICTISQWQIPNAAALAELGRVAEPVKEIHHFLPNYLKRVEAEENWLKEHTAEVENYVEKI</sequence>
<dbReference type="RefSeq" id="WP_208927870.1">
    <property type="nucleotide sequence ID" value="NZ_CP013655.1"/>
</dbReference>
<dbReference type="AlphaFoldDB" id="A0A0U2VLE6"/>
<dbReference type="STRING" id="118060.ATZ35_14445"/>
<evidence type="ECO:0000313" key="2">
    <source>
        <dbReference type="EMBL" id="ALS38300.1"/>
    </source>
</evidence>
<protein>
    <submittedName>
        <fullName evidence="2">tRNA threonylcarbamoyladenosine biosynthesis protein TsaB</fullName>
    </submittedName>
</protein>
<name>A0A0U2VLE6_9ENTE</name>
<evidence type="ECO:0000313" key="3">
    <source>
        <dbReference type="Proteomes" id="UP000067523"/>
    </source>
</evidence>
<dbReference type="KEGG" id="erx:ATZ35_14445"/>
<accession>A0A0U2VLE6</accession>
<dbReference type="Pfam" id="PF00814">
    <property type="entry name" value="TsaD"/>
    <property type="match status" value="1"/>
</dbReference>
<gene>
    <name evidence="2" type="ORF">ATZ35_14445</name>
</gene>
<organism evidence="2 3">
    <name type="scientific">Enterococcus rotai</name>
    <dbReference type="NCBI Taxonomy" id="118060"/>
    <lineage>
        <taxon>Bacteria</taxon>
        <taxon>Bacillati</taxon>
        <taxon>Bacillota</taxon>
        <taxon>Bacilli</taxon>
        <taxon>Lactobacillales</taxon>
        <taxon>Enterococcaceae</taxon>
        <taxon>Enterococcus</taxon>
    </lineage>
</organism>